<dbReference type="Proteomes" id="UP001154282">
    <property type="component" value="Unassembled WGS sequence"/>
</dbReference>
<dbReference type="InterPro" id="IPR040344">
    <property type="entry name" value="At3g17950-like"/>
</dbReference>
<name>A0AAV0PC71_9ROSI</name>
<sequence length="139" mass="14989">MASPVTESNEQSWSSSGWPLGLQIMNLRLRVMEISRNQTSRRLPPSSSFSSFSSSNLDTESTASFFQDNSVSLGRLIGFRPAAQRRNGVAAAAATEGNGCEGGSRGHGRVGICIPFILGTIDKISIRRSKERGRVSDII</sequence>
<dbReference type="PANTHER" id="PTHR33544">
    <property type="entry name" value="DUF4005 DOMAIN-CONTAINING PROTEIN-RELATED"/>
    <property type="match status" value="1"/>
</dbReference>
<protein>
    <submittedName>
        <fullName evidence="2">Uncharacterized protein</fullName>
    </submittedName>
</protein>
<evidence type="ECO:0000313" key="2">
    <source>
        <dbReference type="EMBL" id="CAI0468787.1"/>
    </source>
</evidence>
<accession>A0AAV0PC71</accession>
<keyword evidence="3" id="KW-1185">Reference proteome</keyword>
<feature type="compositionally biased region" description="Low complexity" evidence="1">
    <location>
        <begin position="46"/>
        <end position="55"/>
    </location>
</feature>
<feature type="region of interest" description="Disordered" evidence="1">
    <location>
        <begin position="37"/>
        <end position="57"/>
    </location>
</feature>
<comment type="caution">
    <text evidence="2">The sequence shown here is derived from an EMBL/GenBank/DDBJ whole genome shotgun (WGS) entry which is preliminary data.</text>
</comment>
<evidence type="ECO:0000313" key="3">
    <source>
        <dbReference type="Proteomes" id="UP001154282"/>
    </source>
</evidence>
<dbReference type="EMBL" id="CAMGYJ010000008">
    <property type="protein sequence ID" value="CAI0468787.1"/>
    <property type="molecule type" value="Genomic_DNA"/>
</dbReference>
<evidence type="ECO:0000256" key="1">
    <source>
        <dbReference type="SAM" id="MobiDB-lite"/>
    </source>
</evidence>
<dbReference type="AlphaFoldDB" id="A0AAV0PC71"/>
<organism evidence="2 3">
    <name type="scientific">Linum tenue</name>
    <dbReference type="NCBI Taxonomy" id="586396"/>
    <lineage>
        <taxon>Eukaryota</taxon>
        <taxon>Viridiplantae</taxon>
        <taxon>Streptophyta</taxon>
        <taxon>Embryophyta</taxon>
        <taxon>Tracheophyta</taxon>
        <taxon>Spermatophyta</taxon>
        <taxon>Magnoliopsida</taxon>
        <taxon>eudicotyledons</taxon>
        <taxon>Gunneridae</taxon>
        <taxon>Pentapetalae</taxon>
        <taxon>rosids</taxon>
        <taxon>fabids</taxon>
        <taxon>Malpighiales</taxon>
        <taxon>Linaceae</taxon>
        <taxon>Linum</taxon>
    </lineage>
</organism>
<dbReference type="PANTHER" id="PTHR33544:SF14">
    <property type="entry name" value="PROTEIN, PUTATIVE-RELATED"/>
    <property type="match status" value="1"/>
</dbReference>
<gene>
    <name evidence="2" type="ORF">LITE_LOCUS37940</name>
</gene>
<proteinExistence type="predicted"/>
<reference evidence="2" key="1">
    <citation type="submission" date="2022-08" db="EMBL/GenBank/DDBJ databases">
        <authorList>
            <person name="Gutierrez-Valencia J."/>
        </authorList>
    </citation>
    <scope>NUCLEOTIDE SEQUENCE</scope>
</reference>